<dbReference type="Proteomes" id="UP000270021">
    <property type="component" value="Chromosome"/>
</dbReference>
<reference evidence="1 2" key="1">
    <citation type="submission" date="2018-12" db="EMBL/GenBank/DDBJ databases">
        <title>Complete genome sequence of Flaviflexus salsibiostraticola KCTC 33148.</title>
        <authorList>
            <person name="Bae J.-W."/>
        </authorList>
    </citation>
    <scope>NUCLEOTIDE SEQUENCE [LARGE SCALE GENOMIC DNA]</scope>
    <source>
        <strain evidence="1 2">KCTC 33148</strain>
    </source>
</reference>
<dbReference type="RefSeq" id="WP_126041720.1">
    <property type="nucleotide sequence ID" value="NZ_CP034438.1"/>
</dbReference>
<name>A0A3S8ZB80_9ACTO</name>
<dbReference type="EMBL" id="CP034438">
    <property type="protein sequence ID" value="AZN30725.1"/>
    <property type="molecule type" value="Genomic_DNA"/>
</dbReference>
<keyword evidence="2" id="KW-1185">Reference proteome</keyword>
<protein>
    <submittedName>
        <fullName evidence="1">Uncharacterized protein</fullName>
    </submittedName>
</protein>
<proteinExistence type="predicted"/>
<evidence type="ECO:0000313" key="1">
    <source>
        <dbReference type="EMBL" id="AZN30725.1"/>
    </source>
</evidence>
<gene>
    <name evidence="1" type="ORF">EJO69_10755</name>
</gene>
<dbReference type="KEGG" id="fsl:EJO69_10755"/>
<accession>A0A3S8ZB80</accession>
<evidence type="ECO:0000313" key="2">
    <source>
        <dbReference type="Proteomes" id="UP000270021"/>
    </source>
</evidence>
<sequence>MTVGLDWKTFYVGVPQWRIASGMIHGNKQLAFMLLEIKDDTEGNSVAYIHLGRFADMLESATVLLEEYFAAFVDKTGQAEVVAGVVER</sequence>
<dbReference type="AlphaFoldDB" id="A0A3S8ZB80"/>
<organism evidence="1 2">
    <name type="scientific">Flaviflexus salsibiostraticola</name>
    <dbReference type="NCBI Taxonomy" id="1282737"/>
    <lineage>
        <taxon>Bacteria</taxon>
        <taxon>Bacillati</taxon>
        <taxon>Actinomycetota</taxon>
        <taxon>Actinomycetes</taxon>
        <taxon>Actinomycetales</taxon>
        <taxon>Actinomycetaceae</taxon>
        <taxon>Flaviflexus</taxon>
    </lineage>
</organism>